<dbReference type="SUPFAM" id="SSF50156">
    <property type="entry name" value="PDZ domain-like"/>
    <property type="match status" value="1"/>
</dbReference>
<feature type="compositionally biased region" description="Pro residues" evidence="3">
    <location>
        <begin position="147"/>
        <end position="158"/>
    </location>
</feature>
<feature type="domain" description="PDZ" evidence="4">
    <location>
        <begin position="570"/>
        <end position="640"/>
    </location>
</feature>
<dbReference type="InterPro" id="IPR001478">
    <property type="entry name" value="PDZ"/>
</dbReference>
<evidence type="ECO:0000256" key="2">
    <source>
        <dbReference type="ARBA" id="ARBA00022801"/>
    </source>
</evidence>
<dbReference type="GO" id="GO:0006508">
    <property type="term" value="P:proteolysis"/>
    <property type="evidence" value="ECO:0007669"/>
    <property type="project" value="UniProtKB-KW"/>
</dbReference>
<evidence type="ECO:0000256" key="3">
    <source>
        <dbReference type="SAM" id="MobiDB-lite"/>
    </source>
</evidence>
<feature type="compositionally biased region" description="Polar residues" evidence="3">
    <location>
        <begin position="496"/>
        <end position="518"/>
    </location>
</feature>
<dbReference type="PANTHER" id="PTHR43343">
    <property type="entry name" value="PEPTIDASE S12"/>
    <property type="match status" value="1"/>
</dbReference>
<dbReference type="InterPro" id="IPR036034">
    <property type="entry name" value="PDZ_sf"/>
</dbReference>
<evidence type="ECO:0000256" key="1">
    <source>
        <dbReference type="ARBA" id="ARBA00022670"/>
    </source>
</evidence>
<dbReference type="OrthoDB" id="267448at2759"/>
<feature type="region of interest" description="Disordered" evidence="3">
    <location>
        <begin position="377"/>
        <end position="440"/>
    </location>
</feature>
<dbReference type="EMBL" id="BLBS01000011">
    <property type="protein sequence ID" value="GET86431.1"/>
    <property type="molecule type" value="Genomic_DNA"/>
</dbReference>
<dbReference type="SMART" id="SM00228">
    <property type="entry name" value="PDZ"/>
    <property type="match status" value="1"/>
</dbReference>
<reference evidence="5" key="1">
    <citation type="submission" date="2019-11" db="EMBL/GenBank/DDBJ databases">
        <title>Leishmania tarentolae CDS.</title>
        <authorList>
            <person name="Goto Y."/>
            <person name="Yamagishi J."/>
        </authorList>
    </citation>
    <scope>NUCLEOTIDE SEQUENCE [LARGE SCALE GENOMIC DNA]</scope>
    <source>
        <strain evidence="5">Parrot Tar II</strain>
    </source>
</reference>
<evidence type="ECO:0000313" key="5">
    <source>
        <dbReference type="EMBL" id="GET86431.1"/>
    </source>
</evidence>
<feature type="region of interest" description="Disordered" evidence="3">
    <location>
        <begin position="495"/>
        <end position="518"/>
    </location>
</feature>
<keyword evidence="2" id="KW-0378">Hydrolase</keyword>
<name>A0A640KB80_LEITA</name>
<keyword evidence="1" id="KW-0645">Protease</keyword>
<evidence type="ECO:0000259" key="4">
    <source>
        <dbReference type="SMART" id="SM00228"/>
    </source>
</evidence>
<feature type="region of interest" description="Disordered" evidence="3">
    <location>
        <begin position="118"/>
        <end position="137"/>
    </location>
</feature>
<keyword evidence="6" id="KW-1185">Reference proteome</keyword>
<dbReference type="InterPro" id="IPR041489">
    <property type="entry name" value="PDZ_6"/>
</dbReference>
<dbReference type="Proteomes" id="UP000419144">
    <property type="component" value="Unassembled WGS sequence"/>
</dbReference>
<comment type="caution">
    <text evidence="5">The sequence shown here is derived from an EMBL/GenBank/DDBJ whole genome shotgun (WGS) entry which is preliminary data.</text>
</comment>
<sequence length="651" mass="68876">MSAPLTENNLFSVLREYASRLEVQYMIEEEVKAFQKKVLPRILSEAFTTASDAAETTSQTFLPPSFSAAAPSPAATIPDSEWVQTFLKAHVDDVLGRRLPSMIAQEVQQQLRNAVGGALAPSSLSGSPPYDDSPVPVASARARAGLPPLPPSPHPSQSPPCETTPVSAGRRTPEPQGDDNRDSTLGSSAAHDEGRRQREKILNAVADMDRQLKGLQREVDEVVHHQRLSRCRLEYFCETLQGTALSLGAESKPPSLCVALEQALDDRKTDVVRARLASILQGLLLLPTEPDSGRVADIHNETVFSYGGSSSLAPQVGRLSHNSLASVKADAVPSSSHETPLPLQHRSSSCVHRDAQAPSLIATGAIEAPPAKSLYSSGMHPVNSAPTSAHTLTDAPHGDASETAAPLPKAQRSIKTRGTAASAATTKAVSPSPRPSMQQSSALLTANETAPPPLPLLRQQSCAPLDAGGTVSQSAPLTQMCADMSLRKRFSRGTHETVSMQVSAGSATDVTSTPSPASCTDHARVCFRGSQCRRVPSSSTPVASPREVATARGAPPDVVLGIDAVDIPSGVLPGTLGQRGAVRVESVSPLQLADRSGVCRGDVLLSVNHRPVGSCEQLRTVLRALRATQLSVAVELYRHTIQEIIMITLHL</sequence>
<evidence type="ECO:0000313" key="6">
    <source>
        <dbReference type="Proteomes" id="UP000419144"/>
    </source>
</evidence>
<dbReference type="VEuPathDB" id="TriTrypDB:LtaPh_1001600"/>
<feature type="compositionally biased region" description="Low complexity" evidence="3">
    <location>
        <begin position="118"/>
        <end position="129"/>
    </location>
</feature>
<protein>
    <recommendedName>
        <fullName evidence="4">PDZ domain-containing protein</fullName>
    </recommendedName>
</protein>
<dbReference type="AlphaFoldDB" id="A0A640KB80"/>
<accession>A0A640KB80</accession>
<dbReference type="Gene3D" id="2.30.42.10">
    <property type="match status" value="1"/>
</dbReference>
<dbReference type="PANTHER" id="PTHR43343:SF3">
    <property type="entry name" value="PROTEASE DO-LIKE 8, CHLOROPLASTIC"/>
    <property type="match status" value="1"/>
</dbReference>
<dbReference type="GO" id="GO:0008233">
    <property type="term" value="F:peptidase activity"/>
    <property type="evidence" value="ECO:0007669"/>
    <property type="project" value="UniProtKB-KW"/>
</dbReference>
<feature type="region of interest" description="Disordered" evidence="3">
    <location>
        <begin position="142"/>
        <end position="197"/>
    </location>
</feature>
<proteinExistence type="predicted"/>
<feature type="compositionally biased region" description="Low complexity" evidence="3">
    <location>
        <begin position="419"/>
        <end position="440"/>
    </location>
</feature>
<dbReference type="InterPro" id="IPR051201">
    <property type="entry name" value="Chloro_Bact_Ser_Proteases"/>
</dbReference>
<gene>
    <name evidence="5" type="ORF">LtaPh_1001600</name>
</gene>
<organism evidence="5 6">
    <name type="scientific">Leishmania tarentolae</name>
    <name type="common">Sauroleishmania tarentolae</name>
    <dbReference type="NCBI Taxonomy" id="5689"/>
    <lineage>
        <taxon>Eukaryota</taxon>
        <taxon>Discoba</taxon>
        <taxon>Euglenozoa</taxon>
        <taxon>Kinetoplastea</taxon>
        <taxon>Metakinetoplastina</taxon>
        <taxon>Trypanosomatida</taxon>
        <taxon>Trypanosomatidae</taxon>
        <taxon>Leishmaniinae</taxon>
        <taxon>Leishmania</taxon>
        <taxon>lizard Leishmania</taxon>
    </lineage>
</organism>
<dbReference type="Pfam" id="PF17820">
    <property type="entry name" value="PDZ_6"/>
    <property type="match status" value="1"/>
</dbReference>